<evidence type="ECO:0000256" key="1">
    <source>
        <dbReference type="SAM" id="Phobius"/>
    </source>
</evidence>
<sequence>MQSLSIMSLTSFVLVSRTPSRQLQLLPLLMPMAGEMLLLSTRATTMVWASCLPLLITFKMLMRMSFTVLPSPLIPLISALMRSYTSS</sequence>
<proteinExistence type="predicted"/>
<protein>
    <submittedName>
        <fullName evidence="2">Uncharacterized protein</fullName>
    </submittedName>
</protein>
<keyword evidence="1" id="KW-0812">Transmembrane</keyword>
<keyword evidence="1" id="KW-0472">Membrane</keyword>
<accession>A0A0A9HDF8</accession>
<feature type="transmembrane region" description="Helical" evidence="1">
    <location>
        <begin position="36"/>
        <end position="56"/>
    </location>
</feature>
<evidence type="ECO:0000313" key="2">
    <source>
        <dbReference type="EMBL" id="JAE32886.1"/>
    </source>
</evidence>
<reference evidence="2" key="2">
    <citation type="journal article" date="2015" name="Data Brief">
        <title>Shoot transcriptome of the giant reed, Arundo donax.</title>
        <authorList>
            <person name="Barrero R.A."/>
            <person name="Guerrero F.D."/>
            <person name="Moolhuijzen P."/>
            <person name="Goolsby J.A."/>
            <person name="Tidwell J."/>
            <person name="Bellgard S.E."/>
            <person name="Bellgard M.I."/>
        </authorList>
    </citation>
    <scope>NUCLEOTIDE SEQUENCE</scope>
    <source>
        <tissue evidence="2">Shoot tissue taken approximately 20 cm above the soil surface</tissue>
    </source>
</reference>
<dbReference type="EMBL" id="GBRH01165010">
    <property type="protein sequence ID" value="JAE32886.1"/>
    <property type="molecule type" value="Transcribed_RNA"/>
</dbReference>
<organism evidence="2">
    <name type="scientific">Arundo donax</name>
    <name type="common">Giant reed</name>
    <name type="synonym">Donax arundinaceus</name>
    <dbReference type="NCBI Taxonomy" id="35708"/>
    <lineage>
        <taxon>Eukaryota</taxon>
        <taxon>Viridiplantae</taxon>
        <taxon>Streptophyta</taxon>
        <taxon>Embryophyta</taxon>
        <taxon>Tracheophyta</taxon>
        <taxon>Spermatophyta</taxon>
        <taxon>Magnoliopsida</taxon>
        <taxon>Liliopsida</taxon>
        <taxon>Poales</taxon>
        <taxon>Poaceae</taxon>
        <taxon>PACMAD clade</taxon>
        <taxon>Arundinoideae</taxon>
        <taxon>Arundineae</taxon>
        <taxon>Arundo</taxon>
    </lineage>
</organism>
<keyword evidence="1" id="KW-1133">Transmembrane helix</keyword>
<name>A0A0A9HDF8_ARUDO</name>
<dbReference type="AlphaFoldDB" id="A0A0A9HDF8"/>
<reference evidence="2" key="1">
    <citation type="submission" date="2014-09" db="EMBL/GenBank/DDBJ databases">
        <authorList>
            <person name="Magalhaes I.L.F."/>
            <person name="Oliveira U."/>
            <person name="Santos F.R."/>
            <person name="Vidigal T.H.D.A."/>
            <person name="Brescovit A.D."/>
            <person name="Santos A.J."/>
        </authorList>
    </citation>
    <scope>NUCLEOTIDE SEQUENCE</scope>
    <source>
        <tissue evidence="2">Shoot tissue taken approximately 20 cm above the soil surface</tissue>
    </source>
</reference>